<dbReference type="InterPro" id="IPR015943">
    <property type="entry name" value="WD40/YVTN_repeat-like_dom_sf"/>
</dbReference>
<dbReference type="GO" id="GO:0000462">
    <property type="term" value="P:maturation of SSU-rRNA from tricistronic rRNA transcript (SSU-rRNA, 5.8S rRNA, LSU-rRNA)"/>
    <property type="evidence" value="ECO:0007669"/>
    <property type="project" value="InterPro"/>
</dbReference>
<proteinExistence type="predicted"/>
<dbReference type="GO" id="GO:0030686">
    <property type="term" value="C:90S preribosome"/>
    <property type="evidence" value="ECO:0007669"/>
    <property type="project" value="InterPro"/>
</dbReference>
<dbReference type="GO" id="GO:0003723">
    <property type="term" value="F:RNA binding"/>
    <property type="evidence" value="ECO:0007669"/>
    <property type="project" value="TreeGrafter"/>
</dbReference>
<protein>
    <submittedName>
        <fullName evidence="2">U3 small nucleolar RNA-associated protein 4</fullName>
    </submittedName>
</protein>
<dbReference type="PANTHER" id="PTHR44163">
    <property type="entry name" value="U3 SMALL NUCLEOLAR RNA-ASSOCIATED PROTEIN 4 HOMOLOG"/>
    <property type="match status" value="1"/>
</dbReference>
<dbReference type="EMBL" id="CAKXYY010000007">
    <property type="protein sequence ID" value="CAH2352632.1"/>
    <property type="molecule type" value="Genomic_DNA"/>
</dbReference>
<accession>A0A9P0QQ48</accession>
<dbReference type="OrthoDB" id="8883818at2759"/>
<organism evidence="2 3">
    <name type="scientific">[Candida] railenensis</name>
    <dbReference type="NCBI Taxonomy" id="45579"/>
    <lineage>
        <taxon>Eukaryota</taxon>
        <taxon>Fungi</taxon>
        <taxon>Dikarya</taxon>
        <taxon>Ascomycota</taxon>
        <taxon>Saccharomycotina</taxon>
        <taxon>Pichiomycetes</taxon>
        <taxon>Debaryomycetaceae</taxon>
        <taxon>Kurtzmaniella</taxon>
    </lineage>
</organism>
<dbReference type="Gene3D" id="2.130.10.10">
    <property type="entry name" value="YVTN repeat-like/Quinoprotein amine dehydrogenase"/>
    <property type="match status" value="2"/>
</dbReference>
<evidence type="ECO:0000256" key="1">
    <source>
        <dbReference type="SAM" id="MobiDB-lite"/>
    </source>
</evidence>
<gene>
    <name evidence="2" type="ORF">CLIB1423_07S04016</name>
</gene>
<dbReference type="SMART" id="SM00320">
    <property type="entry name" value="WD40"/>
    <property type="match status" value="7"/>
</dbReference>
<dbReference type="Pfam" id="PF00400">
    <property type="entry name" value="WD40"/>
    <property type="match status" value="1"/>
</dbReference>
<evidence type="ECO:0000313" key="3">
    <source>
        <dbReference type="Proteomes" id="UP000837801"/>
    </source>
</evidence>
<dbReference type="GO" id="GO:0034455">
    <property type="term" value="C:t-UTP complex"/>
    <property type="evidence" value="ECO:0007669"/>
    <property type="project" value="TreeGrafter"/>
</dbReference>
<dbReference type="PANTHER" id="PTHR44163:SF1">
    <property type="entry name" value="U3 SMALL NUCLEOLAR RNA-ASSOCIATED PROTEIN 4 HOMOLOG"/>
    <property type="match status" value="1"/>
</dbReference>
<comment type="caution">
    <text evidence="2">The sequence shown here is derived from an EMBL/GenBank/DDBJ whole genome shotgun (WGS) entry which is preliminary data.</text>
</comment>
<dbReference type="GO" id="GO:0032040">
    <property type="term" value="C:small-subunit processome"/>
    <property type="evidence" value="ECO:0007669"/>
    <property type="project" value="TreeGrafter"/>
</dbReference>
<sequence>MDIHRARFVEYSPHNITSMAFSHSSNSSLPTPLNLRLAVGRSNGDIEIWNPRYGWTHEITLYGARGRSIEGLCWSTSDVETTTANDSYSESPRLFSIGGSTAITEWDLETQKPKANYDCNAGVIWSIDSSKSGKFLAVGCDDGSVVIIDISGGPGSLEHSLICQRQESRVLSVCWYNDEFVVGGCADARLRCWTVAGEGRGRLIGTMRVDKSKTESTLVWSVQVLPKLNQIVSGDSTGSVKFWDFKHFTLLQSFKVHDADVLCTVHDSQETRLFSAGVDRKIHQFQMITSTSNKISKWVHSNSRLLHSNDVRTMSVFESKGSNFLVSGGVEKSIVLSSIANFHDGKYRKLAITQQTPNITINGTVGLVVMWQDQTVKIWKTFANDDESYQSPYKLVAKLSLSNEENVTSVSVNKQGSILAVSTITSVKLFKISYNESSKKLTVNKIRDSNFDSLIEGSKKVVLYDDNQLLILTTENEIYRFQVNEDTVELVNEIETVGTQIASTPRSLPYKVNISNVIICNDYKNAVISRFNGSIEVLSLDETFEPFVLTKLSTPPSNMIFSTSNTLVVITEENKLYEFNVIKSKKNTPVSLLTQWSKRNSEFLPKQFLNLEDKPQGMFTDNQSNRIWIYGSNWLSYFDLSENIPISKEYQNTSSSKKRDRDGLVVQDSGEANDSNGEVNGNGHYDILENNVEILELSLKQSEVNRLREQIQNGEEGSQSSLKPFWMTTKYRPILSAGSFNNGIIVVELPSLVSATPAFNLPKFRV</sequence>
<dbReference type="Proteomes" id="UP000837801">
    <property type="component" value="Unassembled WGS sequence"/>
</dbReference>
<name>A0A9P0QQ48_9ASCO</name>
<keyword evidence="3" id="KW-1185">Reference proteome</keyword>
<dbReference type="InterPro" id="IPR036322">
    <property type="entry name" value="WD40_repeat_dom_sf"/>
</dbReference>
<evidence type="ECO:0000313" key="2">
    <source>
        <dbReference type="EMBL" id="CAH2352632.1"/>
    </source>
</evidence>
<dbReference type="SUPFAM" id="SSF50978">
    <property type="entry name" value="WD40 repeat-like"/>
    <property type="match status" value="2"/>
</dbReference>
<dbReference type="InterPro" id="IPR001680">
    <property type="entry name" value="WD40_rpt"/>
</dbReference>
<reference evidence="2" key="1">
    <citation type="submission" date="2022-03" db="EMBL/GenBank/DDBJ databases">
        <authorList>
            <person name="Legras J.-L."/>
            <person name="Devillers H."/>
            <person name="Grondin C."/>
        </authorList>
    </citation>
    <scope>NUCLEOTIDE SEQUENCE</scope>
    <source>
        <strain evidence="2">CLIB 1423</strain>
    </source>
</reference>
<feature type="region of interest" description="Disordered" evidence="1">
    <location>
        <begin position="650"/>
        <end position="682"/>
    </location>
</feature>
<dbReference type="InterPro" id="IPR046351">
    <property type="entry name" value="UTP4"/>
</dbReference>
<feature type="compositionally biased region" description="Polar residues" evidence="1">
    <location>
        <begin position="670"/>
        <end position="679"/>
    </location>
</feature>
<dbReference type="AlphaFoldDB" id="A0A9P0QQ48"/>